<comment type="caution">
    <text evidence="11">The sequence shown here is derived from an EMBL/GenBank/DDBJ whole genome shotgun (WGS) entry which is preliminary data.</text>
</comment>
<keyword evidence="3" id="KW-0436">Ligase</keyword>
<evidence type="ECO:0000259" key="8">
    <source>
        <dbReference type="Pfam" id="PF00899"/>
    </source>
</evidence>
<dbReference type="Proteomes" id="UP001311799">
    <property type="component" value="Unassembled WGS sequence"/>
</dbReference>
<feature type="active site" description="Glycyl thioester intermediate" evidence="5">
    <location>
        <position position="190"/>
    </location>
</feature>
<evidence type="ECO:0000256" key="3">
    <source>
        <dbReference type="ARBA" id="ARBA00022598"/>
    </source>
</evidence>
<dbReference type="Pfam" id="PF10585">
    <property type="entry name" value="UBA_E1_SCCH"/>
    <property type="match status" value="1"/>
</dbReference>
<feature type="binding site" evidence="7">
    <location>
        <position position="175"/>
    </location>
    <ligand>
        <name>Zn(2+)</name>
        <dbReference type="ChEBI" id="CHEBI:29105"/>
    </ligand>
</feature>
<reference evidence="11 12" key="1">
    <citation type="submission" date="2023-10" db="EMBL/GenBank/DDBJ databases">
        <title>Comparative genomics analysis reveals potential genetic determinants of host preference in Cryptosporidium xiaoi.</title>
        <authorList>
            <person name="Xiao L."/>
            <person name="Li J."/>
        </authorList>
    </citation>
    <scope>NUCLEOTIDE SEQUENCE [LARGE SCALE GENOMIC DNA]</scope>
    <source>
        <strain evidence="11 12">52996</strain>
    </source>
</reference>
<dbReference type="SUPFAM" id="SSF69572">
    <property type="entry name" value="Activating enzymes of the ubiquitin-like proteins"/>
    <property type="match status" value="1"/>
</dbReference>
<evidence type="ECO:0000256" key="4">
    <source>
        <dbReference type="PIRNR" id="PIRNR039133"/>
    </source>
</evidence>
<dbReference type="InterPro" id="IPR019572">
    <property type="entry name" value="UBA_E1_SCCH"/>
</dbReference>
<evidence type="ECO:0000256" key="7">
    <source>
        <dbReference type="PIRSR" id="PIRSR039133-3"/>
    </source>
</evidence>
<dbReference type="GO" id="GO:0005737">
    <property type="term" value="C:cytoplasm"/>
    <property type="evidence" value="ECO:0007669"/>
    <property type="project" value="TreeGrafter"/>
</dbReference>
<evidence type="ECO:0000259" key="10">
    <source>
        <dbReference type="Pfam" id="PF14732"/>
    </source>
</evidence>
<feature type="domain" description="THIF-type NAD/FAD binding fold" evidence="8">
    <location>
        <begin position="13"/>
        <end position="411"/>
    </location>
</feature>
<dbReference type="PANTHER" id="PTHR10953:SF5">
    <property type="entry name" value="SUMO-ACTIVATING ENZYME SUBUNIT 2"/>
    <property type="match status" value="1"/>
</dbReference>
<comment type="subunit">
    <text evidence="4">Heterodimer.</text>
</comment>
<dbReference type="GO" id="GO:0005524">
    <property type="term" value="F:ATP binding"/>
    <property type="evidence" value="ECO:0007669"/>
    <property type="project" value="UniProtKB-UniRule"/>
</dbReference>
<keyword evidence="4" id="KW-0833">Ubl conjugation pathway</keyword>
<dbReference type="Gene3D" id="3.10.290.20">
    <property type="entry name" value="Ubiquitin-like 2 activating enzyme e1b. Chain: B, domain 3"/>
    <property type="match status" value="1"/>
</dbReference>
<comment type="pathway">
    <text evidence="1">Protein modification; protein ubiquitination.</text>
</comment>
<feature type="domain" description="Ubiquitin-activating enzyme SCCH" evidence="9">
    <location>
        <begin position="299"/>
        <end position="377"/>
    </location>
</feature>
<dbReference type="GO" id="GO:0031510">
    <property type="term" value="C:SUMO activating enzyme complex"/>
    <property type="evidence" value="ECO:0007669"/>
    <property type="project" value="UniProtKB-UniRule"/>
</dbReference>
<comment type="similarity">
    <text evidence="2 4">Belongs to the ubiquitin-activating E1 family.</text>
</comment>
<keyword evidence="4 6" id="KW-0067">ATP-binding</keyword>
<dbReference type="InterPro" id="IPR028077">
    <property type="entry name" value="UAE_UbL_dom"/>
</dbReference>
<accession>A0AAV9Y3A7</accession>
<dbReference type="AlphaFoldDB" id="A0AAV9Y3A7"/>
<keyword evidence="4 7" id="KW-0862">Zinc</keyword>
<keyword evidence="12" id="KW-1185">Reference proteome</keyword>
<evidence type="ECO:0000259" key="9">
    <source>
        <dbReference type="Pfam" id="PF10585"/>
    </source>
</evidence>
<dbReference type="EMBL" id="JAWDEY010000002">
    <property type="protein sequence ID" value="KAK6590989.1"/>
    <property type="molecule type" value="Genomic_DNA"/>
</dbReference>
<evidence type="ECO:0000256" key="6">
    <source>
        <dbReference type="PIRSR" id="PIRSR039133-2"/>
    </source>
</evidence>
<dbReference type="InterPro" id="IPR030661">
    <property type="entry name" value="Uba2"/>
</dbReference>
<keyword evidence="4 7" id="KW-0479">Metal-binding</keyword>
<dbReference type="GO" id="GO:0046872">
    <property type="term" value="F:metal ion binding"/>
    <property type="evidence" value="ECO:0007669"/>
    <property type="project" value="UniProtKB-KW"/>
</dbReference>
<sequence length="638" mass="72443">MKLYSEEMKSQTLIKKILGEILLKEIQSVKILVVGAGGIGCELVKDLILCGFRYITIIDIDGVDISNLNRQFFFRRKHVGVPKSTVIAQEAVLLLKRQDESSTLDFDIKGIVGNVMNFGTDFFKEFGLVLNALDNVSARSYVNKVCVASNIELIDAGSAGFNGQVHPIVPRVSSCYECIPPPVQKSFPICTIRLAPEKPQHCIAWSKNLFEIMFGKDENSIENSGNVLSDIANKIKMDLSVLINKENTARDDVIDKYIKNTFNFLFSTEINSLIKNEFFKNNNTKPPTPISWDESQGQELDKNNKVASNHKINSDQSILSIKNSADLFYKSTFELINRKAIMPLIFDKDDKIMMDFVFSASNIRSHNFHIKPLSRWDCQSIAGSIIPAIASTNAIVAGVQVVQLLMLLKSKLSMSIDKLKIDRGSENLEFNYAKFVWIRNIPIGKFLICPEPLDSPNPRCLACSQKMFRITISSFENWSLSRFVLNLICEHLKLLEPIIELDGRCIWDPDLTSEDQFKNSAKKRLSEWKFYDGCIITITDYSQGEFQCDVIVNSNNEIGNNISENIFFDEYNNEKFVVEMETKKSFVENRDIEIINDRNDKDIPVEVCKTIESTNTPAKRKEIYHTSLKGESKRSKTK</sequence>
<dbReference type="GO" id="GO:0019948">
    <property type="term" value="F:SUMO activating enzyme activity"/>
    <property type="evidence" value="ECO:0007669"/>
    <property type="project" value="UniProtKB-UniRule"/>
</dbReference>
<dbReference type="Gene3D" id="1.10.10.2660">
    <property type="entry name" value="Ubiquitin-activating enzyme E1, SCCH domain"/>
    <property type="match status" value="1"/>
</dbReference>
<keyword evidence="4 6" id="KW-0547">Nucleotide-binding</keyword>
<proteinExistence type="inferred from homology"/>
<protein>
    <recommendedName>
        <fullName evidence="4">SUMO-activating enzyme subunit</fullName>
    </recommendedName>
</protein>
<feature type="binding site" evidence="6">
    <location>
        <begin position="134"/>
        <end position="139"/>
    </location>
    <ligand>
        <name>ATP</name>
        <dbReference type="ChEBI" id="CHEBI:30616"/>
    </ligand>
</feature>
<feature type="binding site" evidence="7">
    <location>
        <position position="460"/>
    </location>
    <ligand>
        <name>Zn(2+)</name>
        <dbReference type="ChEBI" id="CHEBI:29105"/>
    </ligand>
</feature>
<gene>
    <name evidence="11" type="ORF">RS030_111693</name>
</gene>
<evidence type="ECO:0000256" key="1">
    <source>
        <dbReference type="ARBA" id="ARBA00004906"/>
    </source>
</evidence>
<feature type="domain" description="Ubiquitin/SUMO-activating enzyme ubiquitin-like" evidence="10">
    <location>
        <begin position="474"/>
        <end position="556"/>
    </location>
</feature>
<comment type="pathway">
    <text evidence="4">Protein modification; protein sumoylation.</text>
</comment>
<feature type="binding site" evidence="7">
    <location>
        <position position="463"/>
    </location>
    <ligand>
        <name>Zn(2+)</name>
        <dbReference type="ChEBI" id="CHEBI:29105"/>
    </ligand>
</feature>
<dbReference type="InterPro" id="IPR035985">
    <property type="entry name" value="Ubiquitin-activating_enz"/>
</dbReference>
<dbReference type="PANTHER" id="PTHR10953">
    <property type="entry name" value="UBIQUITIN-ACTIVATING ENZYME E1"/>
    <property type="match status" value="1"/>
</dbReference>
<name>A0AAV9Y3A7_9CRYT</name>
<dbReference type="InterPro" id="IPR000594">
    <property type="entry name" value="ThiF_NAD_FAD-bd"/>
</dbReference>
<dbReference type="PIRSF" id="PIRSF039133">
    <property type="entry name" value="SUMO_E1B"/>
    <property type="match status" value="1"/>
</dbReference>
<dbReference type="InterPro" id="IPR042063">
    <property type="entry name" value="Ubi_acti_E1_SCCH"/>
</dbReference>
<feature type="binding site" evidence="6">
    <location>
        <position position="83"/>
    </location>
    <ligand>
        <name>ATP</name>
        <dbReference type="ChEBI" id="CHEBI:30616"/>
    </ligand>
</feature>
<evidence type="ECO:0000256" key="5">
    <source>
        <dbReference type="PIRSR" id="PIRSR039133-1"/>
    </source>
</evidence>
<dbReference type="GO" id="GO:0016925">
    <property type="term" value="P:protein sumoylation"/>
    <property type="evidence" value="ECO:0007669"/>
    <property type="project" value="UniProtKB-UniRule"/>
</dbReference>
<dbReference type="Pfam" id="PF00899">
    <property type="entry name" value="ThiF"/>
    <property type="match status" value="1"/>
</dbReference>
<feature type="binding site" evidence="6">
    <location>
        <begin position="35"/>
        <end position="40"/>
    </location>
    <ligand>
        <name>ATP</name>
        <dbReference type="ChEBI" id="CHEBI:30616"/>
    </ligand>
</feature>
<dbReference type="Pfam" id="PF14732">
    <property type="entry name" value="UAE_UbL"/>
    <property type="match status" value="1"/>
</dbReference>
<feature type="binding site" evidence="7">
    <location>
        <position position="178"/>
    </location>
    <ligand>
        <name>Zn(2+)</name>
        <dbReference type="ChEBI" id="CHEBI:29105"/>
    </ligand>
</feature>
<dbReference type="InterPro" id="IPR045886">
    <property type="entry name" value="ThiF/MoeB/HesA"/>
</dbReference>
<feature type="binding site" evidence="6">
    <location>
        <begin position="67"/>
        <end position="70"/>
    </location>
    <ligand>
        <name>ATP</name>
        <dbReference type="ChEBI" id="CHEBI:30616"/>
    </ligand>
</feature>
<evidence type="ECO:0000313" key="11">
    <source>
        <dbReference type="EMBL" id="KAK6590989.1"/>
    </source>
</evidence>
<organism evidence="11 12">
    <name type="scientific">Cryptosporidium xiaoi</name>
    <dbReference type="NCBI Taxonomy" id="659607"/>
    <lineage>
        <taxon>Eukaryota</taxon>
        <taxon>Sar</taxon>
        <taxon>Alveolata</taxon>
        <taxon>Apicomplexa</taxon>
        <taxon>Conoidasida</taxon>
        <taxon>Coccidia</taxon>
        <taxon>Eucoccidiorida</taxon>
        <taxon>Eimeriorina</taxon>
        <taxon>Cryptosporidiidae</taxon>
        <taxon>Cryptosporidium</taxon>
    </lineage>
</organism>
<evidence type="ECO:0000256" key="2">
    <source>
        <dbReference type="ARBA" id="ARBA00005673"/>
    </source>
</evidence>
<feature type="binding site" evidence="6">
    <location>
        <position position="59"/>
    </location>
    <ligand>
        <name>ATP</name>
        <dbReference type="ChEBI" id="CHEBI:30616"/>
    </ligand>
</feature>
<evidence type="ECO:0000313" key="12">
    <source>
        <dbReference type="Proteomes" id="UP001311799"/>
    </source>
</evidence>
<dbReference type="Gene3D" id="3.40.50.720">
    <property type="entry name" value="NAD(P)-binding Rossmann-like Domain"/>
    <property type="match status" value="1"/>
</dbReference>